<name>A0A087U7R5_STEMI</name>
<gene>
    <name evidence="2" type="ORF">X975_14035</name>
</gene>
<accession>A0A087U7R5</accession>
<feature type="compositionally biased region" description="Low complexity" evidence="1">
    <location>
        <begin position="24"/>
        <end position="39"/>
    </location>
</feature>
<evidence type="ECO:0000313" key="3">
    <source>
        <dbReference type="Proteomes" id="UP000054359"/>
    </source>
</evidence>
<organism evidence="2 3">
    <name type="scientific">Stegodyphus mimosarum</name>
    <name type="common">African social velvet spider</name>
    <dbReference type="NCBI Taxonomy" id="407821"/>
    <lineage>
        <taxon>Eukaryota</taxon>
        <taxon>Metazoa</taxon>
        <taxon>Ecdysozoa</taxon>
        <taxon>Arthropoda</taxon>
        <taxon>Chelicerata</taxon>
        <taxon>Arachnida</taxon>
        <taxon>Araneae</taxon>
        <taxon>Araneomorphae</taxon>
        <taxon>Entelegynae</taxon>
        <taxon>Eresoidea</taxon>
        <taxon>Eresidae</taxon>
        <taxon>Stegodyphus</taxon>
    </lineage>
</organism>
<sequence>MNQLKPYYSRTEFLVLKDLLQVPGSAPSISISPSFSRDPPAARRKQPDNTEERTAKRTQQHPQGSGPARMKKTKQGIVPLQQKPAPMGKRKRLMENKQRKRPTPELKPTTSEQATEIWQPRSTKRKPPERSTKRKTPDEARSIPFQETKKSKKRSKDSERRSGYYKAKRKPEFQSPQPTRKAGRFNARRTKRKDGLEVNTSRPRRLRIQEEWKDQECEPVEQRRRCLSQSICEKFVNVKFLVLV</sequence>
<feature type="compositionally biased region" description="Basic and acidic residues" evidence="1">
    <location>
        <begin position="45"/>
        <end position="55"/>
    </location>
</feature>
<evidence type="ECO:0000256" key="1">
    <source>
        <dbReference type="SAM" id="MobiDB-lite"/>
    </source>
</evidence>
<feature type="compositionally biased region" description="Basic residues" evidence="1">
    <location>
        <begin position="181"/>
        <end position="192"/>
    </location>
</feature>
<reference evidence="2 3" key="1">
    <citation type="submission" date="2013-11" db="EMBL/GenBank/DDBJ databases">
        <title>Genome sequencing of Stegodyphus mimosarum.</title>
        <authorList>
            <person name="Bechsgaard J."/>
        </authorList>
    </citation>
    <scope>NUCLEOTIDE SEQUENCE [LARGE SCALE GENOMIC DNA]</scope>
</reference>
<feature type="region of interest" description="Disordered" evidence="1">
    <location>
        <begin position="24"/>
        <end position="202"/>
    </location>
</feature>
<dbReference type="Proteomes" id="UP000054359">
    <property type="component" value="Unassembled WGS sequence"/>
</dbReference>
<proteinExistence type="predicted"/>
<dbReference type="AlphaFoldDB" id="A0A087U7R5"/>
<feature type="non-terminal residue" evidence="2">
    <location>
        <position position="244"/>
    </location>
</feature>
<protein>
    <submittedName>
        <fullName evidence="2">Uncharacterized protein</fullName>
    </submittedName>
</protein>
<keyword evidence="3" id="KW-1185">Reference proteome</keyword>
<dbReference type="EMBL" id="KK118597">
    <property type="protein sequence ID" value="KFM73404.1"/>
    <property type="molecule type" value="Genomic_DNA"/>
</dbReference>
<feature type="compositionally biased region" description="Basic and acidic residues" evidence="1">
    <location>
        <begin position="126"/>
        <end position="141"/>
    </location>
</feature>
<evidence type="ECO:0000313" key="2">
    <source>
        <dbReference type="EMBL" id="KFM73404.1"/>
    </source>
</evidence>